<dbReference type="InterPro" id="IPR036188">
    <property type="entry name" value="FAD/NAD-bd_sf"/>
</dbReference>
<proteinExistence type="predicted"/>
<evidence type="ECO:0000256" key="1">
    <source>
        <dbReference type="SAM" id="MobiDB-lite"/>
    </source>
</evidence>
<dbReference type="OrthoDB" id="5168853at2"/>
<organism evidence="2 3">
    <name type="scientific">Jatrophihabitans endophyticus</name>
    <dbReference type="NCBI Taxonomy" id="1206085"/>
    <lineage>
        <taxon>Bacteria</taxon>
        <taxon>Bacillati</taxon>
        <taxon>Actinomycetota</taxon>
        <taxon>Actinomycetes</taxon>
        <taxon>Jatrophihabitantales</taxon>
        <taxon>Jatrophihabitantaceae</taxon>
        <taxon>Jatrophihabitans</taxon>
    </lineage>
</organism>
<dbReference type="InterPro" id="IPR051209">
    <property type="entry name" value="FAD-bind_Monooxygenase_sf"/>
</dbReference>
<sequence>MTQTPVRPGPATGGRPRRGARRHVEVLVVGSGFAGLGAAIRLQRDGRDDFLVIERGPEVGGTWRDNTYPGAACDVPSHLYSYSFELNPDWTRSFSPQPEIQEYLRAVAVKYGVLDKHLFDTEVTSARWDASANRWLVDTTGGAFSCTVLVSAVGALAEPKLPDIPGIESFAGEIFHSARWNHDTDLAGKRVALIGTGASAIQIGPAVVDTVAHLDVYQRTAPWVMPRHDRRYPRVESLAYRHVPFLQRAAREAIYWGRESYVLGFALQPRLLDVAQQIARRNIGKAIADPELRAAVTPDWQIGCKRILISNTWYPMLARDHVDLVTDGIAEIRAKSIVSVDGTEREVDAIVVATGFHVTDSPTYERIVGKDGRSLAEVWDSEGQRAHKGAAVAGFPNLLFVVGPNTGLGHSSMVYMIESHLNYLSSALRAMTERQLATFEVRRDVQDHYNAGLQERMARTIWQTGGCASWYLDKFGNNTTLWPGFTFAFRRMTRSFDIANYDTTERSAERDVHAVGA</sequence>
<dbReference type="SUPFAM" id="SSF51905">
    <property type="entry name" value="FAD/NAD(P)-binding domain"/>
    <property type="match status" value="2"/>
</dbReference>
<keyword evidence="2" id="KW-0560">Oxidoreductase</keyword>
<dbReference type="Proteomes" id="UP000186132">
    <property type="component" value="Unassembled WGS sequence"/>
</dbReference>
<reference evidence="2 3" key="1">
    <citation type="submission" date="2016-11" db="EMBL/GenBank/DDBJ databases">
        <authorList>
            <person name="Jaros S."/>
            <person name="Januszkiewicz K."/>
            <person name="Wedrychowicz H."/>
        </authorList>
    </citation>
    <scope>NUCLEOTIDE SEQUENCE [LARGE SCALE GENOMIC DNA]</scope>
    <source>
        <strain evidence="2 3">DSM 45627</strain>
    </source>
</reference>
<dbReference type="STRING" id="1206085.SAMN05443575_1625"/>
<dbReference type="GO" id="GO:0004497">
    <property type="term" value="F:monooxygenase activity"/>
    <property type="evidence" value="ECO:0007669"/>
    <property type="project" value="UniProtKB-KW"/>
</dbReference>
<name>A0A1M5HSW3_9ACTN</name>
<gene>
    <name evidence="2" type="ORF">SAMN05443575_1625</name>
</gene>
<feature type="compositionally biased region" description="Low complexity" evidence="1">
    <location>
        <begin position="1"/>
        <end position="14"/>
    </location>
</feature>
<evidence type="ECO:0000313" key="3">
    <source>
        <dbReference type="Proteomes" id="UP000186132"/>
    </source>
</evidence>
<dbReference type="Pfam" id="PF13738">
    <property type="entry name" value="Pyr_redox_3"/>
    <property type="match status" value="1"/>
</dbReference>
<dbReference type="Gene3D" id="3.50.50.60">
    <property type="entry name" value="FAD/NAD(P)-binding domain"/>
    <property type="match status" value="2"/>
</dbReference>
<dbReference type="RefSeq" id="WP_073388401.1">
    <property type="nucleotide sequence ID" value="NZ_FQVU01000002.1"/>
</dbReference>
<evidence type="ECO:0000313" key="2">
    <source>
        <dbReference type="EMBL" id="SHG19061.1"/>
    </source>
</evidence>
<dbReference type="PRINTS" id="PR00469">
    <property type="entry name" value="PNDRDTASEII"/>
</dbReference>
<feature type="region of interest" description="Disordered" evidence="1">
    <location>
        <begin position="1"/>
        <end position="20"/>
    </location>
</feature>
<dbReference type="PANTHER" id="PTHR42877">
    <property type="entry name" value="L-ORNITHINE N(5)-MONOOXYGENASE-RELATED"/>
    <property type="match status" value="1"/>
</dbReference>
<protein>
    <submittedName>
        <fullName evidence="2">Cyclohexanone monooxygenase</fullName>
    </submittedName>
</protein>
<accession>A0A1M5HSW3</accession>
<keyword evidence="2" id="KW-0503">Monooxygenase</keyword>
<dbReference type="PANTHER" id="PTHR42877:SF4">
    <property type="entry name" value="FAD_NAD(P)-BINDING DOMAIN-CONTAINING PROTEIN-RELATED"/>
    <property type="match status" value="1"/>
</dbReference>
<keyword evidence="3" id="KW-1185">Reference proteome</keyword>
<dbReference type="EMBL" id="FQVU01000002">
    <property type="protein sequence ID" value="SHG19061.1"/>
    <property type="molecule type" value="Genomic_DNA"/>
</dbReference>
<dbReference type="AlphaFoldDB" id="A0A1M5HSW3"/>